<dbReference type="InterPro" id="IPR009057">
    <property type="entry name" value="Homeodomain-like_sf"/>
</dbReference>
<evidence type="ECO:0000256" key="4">
    <source>
        <dbReference type="PROSITE-ProRule" id="PRU00335"/>
    </source>
</evidence>
<sequence>MLELIQRHGYSGTGLNTVVEHAGAPKGSLYFHFPQGKEALGAKAVELAATRFGSLVADSARGSATPGEVVRRVIDELAGMLDGSDFQLGCPVSVVTLEMGAQSERLRDACAQAFESWIEPVSDLISASGRPRPVARALATAVVSMVEGAVIVSRAQRSTEPLYCAAQAIAVLLDQSAEASA</sequence>
<dbReference type="SUPFAM" id="SSF48498">
    <property type="entry name" value="Tetracyclin repressor-like, C-terminal domain"/>
    <property type="match status" value="1"/>
</dbReference>
<gene>
    <name evidence="6" type="ORF">GCM10010302_16860</name>
</gene>
<evidence type="ECO:0000256" key="3">
    <source>
        <dbReference type="ARBA" id="ARBA00023163"/>
    </source>
</evidence>
<proteinExistence type="predicted"/>
<evidence type="ECO:0000313" key="7">
    <source>
        <dbReference type="Proteomes" id="UP001501867"/>
    </source>
</evidence>
<evidence type="ECO:0000259" key="5">
    <source>
        <dbReference type="PROSITE" id="PS50977"/>
    </source>
</evidence>
<feature type="DNA-binding region" description="H-T-H motif" evidence="4">
    <location>
        <begin position="14"/>
        <end position="33"/>
    </location>
</feature>
<reference evidence="7" key="1">
    <citation type="journal article" date="2019" name="Int. J. Syst. Evol. Microbiol.">
        <title>The Global Catalogue of Microorganisms (GCM) 10K type strain sequencing project: providing services to taxonomists for standard genome sequencing and annotation.</title>
        <authorList>
            <consortium name="The Broad Institute Genomics Platform"/>
            <consortium name="The Broad Institute Genome Sequencing Center for Infectious Disease"/>
            <person name="Wu L."/>
            <person name="Ma J."/>
        </authorList>
    </citation>
    <scope>NUCLEOTIDE SEQUENCE [LARGE SCALE GENOMIC DNA]</scope>
    <source>
        <strain evidence="7">JCM 4505</strain>
    </source>
</reference>
<keyword evidence="1" id="KW-0805">Transcription regulation</keyword>
<evidence type="ECO:0000313" key="6">
    <source>
        <dbReference type="EMBL" id="GAA0279772.1"/>
    </source>
</evidence>
<dbReference type="Gene3D" id="1.10.357.10">
    <property type="entry name" value="Tetracycline Repressor, domain 2"/>
    <property type="match status" value="1"/>
</dbReference>
<protein>
    <submittedName>
        <fullName evidence="6">TetR/AcrR family transcriptional regulator</fullName>
    </submittedName>
</protein>
<keyword evidence="2 4" id="KW-0238">DNA-binding</keyword>
<dbReference type="PANTHER" id="PTHR47506:SF3">
    <property type="entry name" value="HTH-TYPE TRANSCRIPTIONAL REGULATOR LMRA"/>
    <property type="match status" value="1"/>
</dbReference>
<keyword evidence="7" id="KW-1185">Reference proteome</keyword>
<evidence type="ECO:0000256" key="1">
    <source>
        <dbReference type="ARBA" id="ARBA00023015"/>
    </source>
</evidence>
<dbReference type="InterPro" id="IPR054156">
    <property type="entry name" value="YxaF_TetR_C"/>
</dbReference>
<dbReference type="Pfam" id="PF00440">
    <property type="entry name" value="TetR_N"/>
    <property type="match status" value="1"/>
</dbReference>
<accession>A0ABP3EWY1</accession>
<feature type="domain" description="HTH tetR-type" evidence="5">
    <location>
        <begin position="1"/>
        <end position="51"/>
    </location>
</feature>
<dbReference type="EMBL" id="BAAABV010000011">
    <property type="protein sequence ID" value="GAA0279772.1"/>
    <property type="molecule type" value="Genomic_DNA"/>
</dbReference>
<comment type="caution">
    <text evidence="6">The sequence shown here is derived from an EMBL/GenBank/DDBJ whole genome shotgun (WGS) entry which is preliminary data.</text>
</comment>
<organism evidence="6 7">
    <name type="scientific">Streptomyces polychromogenes</name>
    <dbReference type="NCBI Taxonomy" id="67342"/>
    <lineage>
        <taxon>Bacteria</taxon>
        <taxon>Bacillati</taxon>
        <taxon>Actinomycetota</taxon>
        <taxon>Actinomycetes</taxon>
        <taxon>Kitasatosporales</taxon>
        <taxon>Streptomycetaceae</taxon>
        <taxon>Streptomyces</taxon>
    </lineage>
</organism>
<dbReference type="PANTHER" id="PTHR47506">
    <property type="entry name" value="TRANSCRIPTIONAL REGULATORY PROTEIN"/>
    <property type="match status" value="1"/>
</dbReference>
<dbReference type="InterPro" id="IPR001647">
    <property type="entry name" value="HTH_TetR"/>
</dbReference>
<dbReference type="PROSITE" id="PS50977">
    <property type="entry name" value="HTH_TETR_2"/>
    <property type="match status" value="1"/>
</dbReference>
<keyword evidence="3" id="KW-0804">Transcription</keyword>
<dbReference type="SUPFAM" id="SSF46689">
    <property type="entry name" value="Homeodomain-like"/>
    <property type="match status" value="1"/>
</dbReference>
<evidence type="ECO:0000256" key="2">
    <source>
        <dbReference type="ARBA" id="ARBA00023125"/>
    </source>
</evidence>
<dbReference type="Pfam" id="PF21993">
    <property type="entry name" value="TetR_C_13_2"/>
    <property type="match status" value="1"/>
</dbReference>
<dbReference type="InterPro" id="IPR036271">
    <property type="entry name" value="Tet_transcr_reg_TetR-rel_C_sf"/>
</dbReference>
<dbReference type="Proteomes" id="UP001501867">
    <property type="component" value="Unassembled WGS sequence"/>
</dbReference>
<name>A0ABP3EWY1_9ACTN</name>